<name>A0ACC2T1X5_9FUNG</name>
<dbReference type="EMBL" id="QTSX02003715">
    <property type="protein sequence ID" value="KAJ9068578.1"/>
    <property type="molecule type" value="Genomic_DNA"/>
</dbReference>
<accession>A0ACC2T1X5</accession>
<protein>
    <submittedName>
        <fullName evidence="1">Uncharacterized protein</fullName>
    </submittedName>
</protein>
<organism evidence="1 2">
    <name type="scientific">Entomophthora muscae</name>
    <dbReference type="NCBI Taxonomy" id="34485"/>
    <lineage>
        <taxon>Eukaryota</taxon>
        <taxon>Fungi</taxon>
        <taxon>Fungi incertae sedis</taxon>
        <taxon>Zoopagomycota</taxon>
        <taxon>Entomophthoromycotina</taxon>
        <taxon>Entomophthoromycetes</taxon>
        <taxon>Entomophthorales</taxon>
        <taxon>Entomophthoraceae</taxon>
        <taxon>Entomophthora</taxon>
    </lineage>
</organism>
<reference evidence="1" key="1">
    <citation type="submission" date="2022-04" db="EMBL/GenBank/DDBJ databases">
        <title>Genome of the entomopathogenic fungus Entomophthora muscae.</title>
        <authorList>
            <person name="Elya C."/>
            <person name="Lovett B.R."/>
            <person name="Lee E."/>
            <person name="Macias A.M."/>
            <person name="Hajek A.E."/>
            <person name="De Bivort B.L."/>
            <person name="Kasson M.T."/>
            <person name="De Fine Licht H.H."/>
            <person name="Stajich J.E."/>
        </authorList>
    </citation>
    <scope>NUCLEOTIDE SEQUENCE</scope>
    <source>
        <strain evidence="1">Berkeley</strain>
    </source>
</reference>
<dbReference type="Proteomes" id="UP001165960">
    <property type="component" value="Unassembled WGS sequence"/>
</dbReference>
<sequence>MTATISHRKSEEKRLKQAKNHNVILFRRFPGLFIPQIYSKKEVRICKCVAKLLIRVKRALLAEQAEGNISSDTDINALLLEMTDAHNTPQDSPCAKPYKLRSILNLDF</sequence>
<comment type="caution">
    <text evidence="1">The sequence shown here is derived from an EMBL/GenBank/DDBJ whole genome shotgun (WGS) entry which is preliminary data.</text>
</comment>
<gene>
    <name evidence="1" type="ORF">DSO57_1027259</name>
</gene>
<evidence type="ECO:0000313" key="2">
    <source>
        <dbReference type="Proteomes" id="UP001165960"/>
    </source>
</evidence>
<keyword evidence="2" id="KW-1185">Reference proteome</keyword>
<evidence type="ECO:0000313" key="1">
    <source>
        <dbReference type="EMBL" id="KAJ9068578.1"/>
    </source>
</evidence>
<proteinExistence type="predicted"/>